<dbReference type="Pfam" id="PF00186">
    <property type="entry name" value="DHFR_1"/>
    <property type="match status" value="1"/>
</dbReference>
<protein>
    <recommendedName>
        <fullName evidence="3 8">Dihydrofolate reductase</fullName>
        <ecNumber evidence="3 8">1.5.1.3</ecNumber>
    </recommendedName>
</protein>
<dbReference type="AlphaFoldDB" id="A0A1F6BTM2"/>
<dbReference type="PANTHER" id="PTHR48069:SF3">
    <property type="entry name" value="DIHYDROFOLATE REDUCTASE"/>
    <property type="match status" value="1"/>
</dbReference>
<evidence type="ECO:0000313" key="11">
    <source>
        <dbReference type="Proteomes" id="UP000179014"/>
    </source>
</evidence>
<evidence type="ECO:0000256" key="7">
    <source>
        <dbReference type="ARBA" id="ARBA00025067"/>
    </source>
</evidence>
<keyword evidence="5 8" id="KW-0521">NADP</keyword>
<dbReference type="Proteomes" id="UP000179014">
    <property type="component" value="Unassembled WGS sequence"/>
</dbReference>
<comment type="pathway">
    <text evidence="1 8">Cofactor biosynthesis; tetrahydrofolate biosynthesis; 5,6,7,8-tetrahydrofolate from 7,8-dihydrofolate: step 1/1.</text>
</comment>
<evidence type="ECO:0000256" key="6">
    <source>
        <dbReference type="ARBA" id="ARBA00023002"/>
    </source>
</evidence>
<proteinExistence type="inferred from homology"/>
<dbReference type="CDD" id="cd00209">
    <property type="entry name" value="DHFR"/>
    <property type="match status" value="1"/>
</dbReference>
<feature type="domain" description="DHFR" evidence="9">
    <location>
        <begin position="6"/>
        <end position="168"/>
    </location>
</feature>
<evidence type="ECO:0000259" key="9">
    <source>
        <dbReference type="PROSITE" id="PS51330"/>
    </source>
</evidence>
<dbReference type="Gene3D" id="3.40.430.10">
    <property type="entry name" value="Dihydrofolate Reductase, subunit A"/>
    <property type="match status" value="1"/>
</dbReference>
<comment type="similarity">
    <text evidence="2 8">Belongs to the dihydrofolate reductase family.</text>
</comment>
<evidence type="ECO:0000256" key="5">
    <source>
        <dbReference type="ARBA" id="ARBA00022857"/>
    </source>
</evidence>
<comment type="caution">
    <text evidence="10">The sequence shown here is derived from an EMBL/GenBank/DDBJ whole genome shotgun (WGS) entry which is preliminary data.</text>
</comment>
<evidence type="ECO:0000256" key="3">
    <source>
        <dbReference type="ARBA" id="ARBA00012856"/>
    </source>
</evidence>
<dbReference type="GO" id="GO:0046654">
    <property type="term" value="P:tetrahydrofolate biosynthetic process"/>
    <property type="evidence" value="ECO:0007669"/>
    <property type="project" value="UniProtKB-UniPathway"/>
</dbReference>
<gene>
    <name evidence="10" type="ORF">A2118_00090</name>
</gene>
<dbReference type="InterPro" id="IPR012259">
    <property type="entry name" value="DHFR"/>
</dbReference>
<name>A0A1F6BTM2_9BACT</name>
<dbReference type="EC" id="1.5.1.3" evidence="3 8"/>
<dbReference type="FunFam" id="3.40.430.10:FF:000001">
    <property type="entry name" value="Dihydrofolate reductase"/>
    <property type="match status" value="1"/>
</dbReference>
<dbReference type="PRINTS" id="PR00070">
    <property type="entry name" value="DHFR"/>
</dbReference>
<evidence type="ECO:0000256" key="1">
    <source>
        <dbReference type="ARBA" id="ARBA00004903"/>
    </source>
</evidence>
<dbReference type="GO" id="GO:0046452">
    <property type="term" value="P:dihydrofolate metabolic process"/>
    <property type="evidence" value="ECO:0007669"/>
    <property type="project" value="TreeGrafter"/>
</dbReference>
<dbReference type="EMBL" id="MFKN01000038">
    <property type="protein sequence ID" value="OGG39877.1"/>
    <property type="molecule type" value="Genomic_DNA"/>
</dbReference>
<evidence type="ECO:0000256" key="4">
    <source>
        <dbReference type="ARBA" id="ARBA00022563"/>
    </source>
</evidence>
<reference evidence="10 11" key="1">
    <citation type="journal article" date="2016" name="Nat. Commun.">
        <title>Thousands of microbial genomes shed light on interconnected biogeochemical processes in an aquifer system.</title>
        <authorList>
            <person name="Anantharaman K."/>
            <person name="Brown C.T."/>
            <person name="Hug L.A."/>
            <person name="Sharon I."/>
            <person name="Castelle C.J."/>
            <person name="Probst A.J."/>
            <person name="Thomas B.C."/>
            <person name="Singh A."/>
            <person name="Wilkins M.J."/>
            <person name="Karaoz U."/>
            <person name="Brodie E.L."/>
            <person name="Williams K.H."/>
            <person name="Hubbard S.S."/>
            <person name="Banfield J.F."/>
        </authorList>
    </citation>
    <scope>NUCLEOTIDE SEQUENCE [LARGE SCALE GENOMIC DNA]</scope>
</reference>
<evidence type="ECO:0000313" key="10">
    <source>
        <dbReference type="EMBL" id="OGG39877.1"/>
    </source>
</evidence>
<dbReference type="STRING" id="1798474.A2118_00090"/>
<keyword evidence="6 8" id="KW-0560">Oxidoreductase</keyword>
<dbReference type="InterPro" id="IPR024072">
    <property type="entry name" value="DHFR-like_dom_sf"/>
</dbReference>
<dbReference type="UniPathway" id="UPA00077">
    <property type="reaction ID" value="UER00158"/>
</dbReference>
<dbReference type="GO" id="GO:0005829">
    <property type="term" value="C:cytosol"/>
    <property type="evidence" value="ECO:0007669"/>
    <property type="project" value="TreeGrafter"/>
</dbReference>
<dbReference type="GO" id="GO:0004146">
    <property type="term" value="F:dihydrofolate reductase activity"/>
    <property type="evidence" value="ECO:0007669"/>
    <property type="project" value="UniProtKB-EC"/>
</dbReference>
<organism evidence="10 11">
    <name type="scientific">Candidatus Kaiserbacteria bacterium GWA2_50_9</name>
    <dbReference type="NCBI Taxonomy" id="1798474"/>
    <lineage>
        <taxon>Bacteria</taxon>
        <taxon>Candidatus Kaiseribacteriota</taxon>
    </lineage>
</organism>
<sequence>MAKDSRISLIAATGKNRELGFQGELLWHLPDDMRRFKELTMGHPVIMGRKTWESLPERFRPLPERTNIVVTRQTGYEAMGATVADSFEDARTAAARAAGADEIFVIGGGELYREALPFANRLYLTLVDADADADTFFPPYEDIFTKVISDESREWNGLTYRWVNLEHT</sequence>
<dbReference type="SUPFAM" id="SSF53597">
    <property type="entry name" value="Dihydrofolate reductase-like"/>
    <property type="match status" value="1"/>
</dbReference>
<keyword evidence="4 8" id="KW-0554">One-carbon metabolism</keyword>
<accession>A0A1F6BTM2</accession>
<dbReference type="PANTHER" id="PTHR48069">
    <property type="entry name" value="DIHYDROFOLATE REDUCTASE"/>
    <property type="match status" value="1"/>
</dbReference>
<comment type="function">
    <text evidence="7 8">Key enzyme in folate metabolism. Catalyzes an essential reaction for de novo glycine and purine synthesis, and for DNA precursor synthesis.</text>
</comment>
<dbReference type="PIRSF" id="PIRSF000194">
    <property type="entry name" value="DHFR"/>
    <property type="match status" value="1"/>
</dbReference>
<evidence type="ECO:0000256" key="8">
    <source>
        <dbReference type="PIRNR" id="PIRNR000194"/>
    </source>
</evidence>
<dbReference type="GO" id="GO:0006730">
    <property type="term" value="P:one-carbon metabolic process"/>
    <property type="evidence" value="ECO:0007669"/>
    <property type="project" value="UniProtKB-KW"/>
</dbReference>
<evidence type="ECO:0000256" key="2">
    <source>
        <dbReference type="ARBA" id="ARBA00009539"/>
    </source>
</evidence>
<dbReference type="PROSITE" id="PS51330">
    <property type="entry name" value="DHFR_2"/>
    <property type="match status" value="1"/>
</dbReference>
<dbReference type="GO" id="GO:0046655">
    <property type="term" value="P:folic acid metabolic process"/>
    <property type="evidence" value="ECO:0007669"/>
    <property type="project" value="TreeGrafter"/>
</dbReference>
<dbReference type="InterPro" id="IPR001796">
    <property type="entry name" value="DHFR_dom"/>
</dbReference>
<dbReference type="GO" id="GO:0070401">
    <property type="term" value="F:NADP+ binding"/>
    <property type="evidence" value="ECO:0007669"/>
    <property type="project" value="UniProtKB-ARBA"/>
</dbReference>
<comment type="catalytic activity">
    <reaction evidence="8">
        <text>(6S)-5,6,7,8-tetrahydrofolate + NADP(+) = 7,8-dihydrofolate + NADPH + H(+)</text>
        <dbReference type="Rhea" id="RHEA:15009"/>
        <dbReference type="ChEBI" id="CHEBI:15378"/>
        <dbReference type="ChEBI" id="CHEBI:57451"/>
        <dbReference type="ChEBI" id="CHEBI:57453"/>
        <dbReference type="ChEBI" id="CHEBI:57783"/>
        <dbReference type="ChEBI" id="CHEBI:58349"/>
        <dbReference type="EC" id="1.5.1.3"/>
    </reaction>
</comment>